<protein>
    <submittedName>
        <fullName evidence="3">SH3 domain-containing protein</fullName>
    </submittedName>
</protein>
<name>A0A9X7V085_9GAMM</name>
<evidence type="ECO:0000313" key="4">
    <source>
        <dbReference type="Proteomes" id="UP000596074"/>
    </source>
</evidence>
<keyword evidence="1" id="KW-0732">Signal</keyword>
<dbReference type="InterPro" id="IPR010466">
    <property type="entry name" value="DUF1058"/>
</dbReference>
<evidence type="ECO:0000256" key="1">
    <source>
        <dbReference type="ARBA" id="ARBA00022729"/>
    </source>
</evidence>
<dbReference type="Gene3D" id="2.40.160.20">
    <property type="match status" value="1"/>
</dbReference>
<evidence type="ECO:0000313" key="3">
    <source>
        <dbReference type="EMBL" id="QQD25311.1"/>
    </source>
</evidence>
<dbReference type="Gene3D" id="2.30.30.40">
    <property type="entry name" value="SH3 Domains"/>
    <property type="match status" value="1"/>
</dbReference>
<dbReference type="Pfam" id="PF06347">
    <property type="entry name" value="SH3_4"/>
    <property type="match status" value="1"/>
</dbReference>
<organism evidence="3 4">
    <name type="scientific">Venatoribacter cucullus</name>
    <dbReference type="NCBI Taxonomy" id="2661630"/>
    <lineage>
        <taxon>Bacteria</taxon>
        <taxon>Pseudomonadati</taxon>
        <taxon>Pseudomonadota</taxon>
        <taxon>Gammaproteobacteria</taxon>
        <taxon>Oceanospirillales</taxon>
        <taxon>Oceanospirillaceae</taxon>
        <taxon>Venatoribacter</taxon>
    </lineage>
</organism>
<dbReference type="SUPFAM" id="SSF56925">
    <property type="entry name" value="OMPA-like"/>
    <property type="match status" value="1"/>
</dbReference>
<dbReference type="Proteomes" id="UP000596074">
    <property type="component" value="Chromosome"/>
</dbReference>
<dbReference type="Pfam" id="PF13505">
    <property type="entry name" value="OMP_b-brl"/>
    <property type="match status" value="1"/>
</dbReference>
<dbReference type="EMBL" id="CP046056">
    <property type="protein sequence ID" value="QQD25311.1"/>
    <property type="molecule type" value="Genomic_DNA"/>
</dbReference>
<sequence>MHLAGRGKAAVFQRWLFGRLGAFFYNEQPMPVFILLFFSLWLLPAQADNSHVPAVSEEAAAQALQATVIDPYLELHTGPGRGYPVIYVVEKGATIGIVSRRTSWYLVVDKQGNSGWVKRENLARTLVDTGVPVVLPETRHSDFLQHRVRLGFTLGWQESAEQVAAMAGFRLSRHIGIEAEIGQLFSATTNGQQYSASLILEPTDRWAVTPFVSLGYGRQELELKSKLPGNRPLEDNFRSIGAGVNWYIGFNFVLRGEYRTLDIFSDNQTVSNDLWRLGFSSFF</sequence>
<reference evidence="3 4" key="1">
    <citation type="submission" date="2019-11" db="EMBL/GenBank/DDBJ databases">
        <title>Venatorbacter sp. nov. a predator of Campylobacter and other Gram-negative bacteria.</title>
        <authorList>
            <person name="Saeedi A."/>
            <person name="Cummings N.J."/>
            <person name="Connerton I.F."/>
            <person name="Connerton P.L."/>
        </authorList>
    </citation>
    <scope>NUCLEOTIDE SEQUENCE [LARGE SCALE GENOMIC DNA]</scope>
    <source>
        <strain evidence="3">XL5</strain>
    </source>
</reference>
<dbReference type="KEGG" id="vcw:GJQ55_12860"/>
<proteinExistence type="predicted"/>
<dbReference type="InterPro" id="IPR003646">
    <property type="entry name" value="SH3-like_bac-type"/>
</dbReference>
<gene>
    <name evidence="3" type="ORF">GJQ55_12860</name>
</gene>
<dbReference type="PROSITE" id="PS51781">
    <property type="entry name" value="SH3B"/>
    <property type="match status" value="1"/>
</dbReference>
<keyword evidence="4" id="KW-1185">Reference proteome</keyword>
<dbReference type="AlphaFoldDB" id="A0A9X7V085"/>
<accession>A0A9X7V085</accession>
<dbReference type="InterPro" id="IPR027385">
    <property type="entry name" value="Beta-barrel_OMP"/>
</dbReference>
<feature type="domain" description="SH3b" evidence="2">
    <location>
        <begin position="63"/>
        <end position="126"/>
    </location>
</feature>
<dbReference type="InterPro" id="IPR011250">
    <property type="entry name" value="OMP/PagP_B-barrel"/>
</dbReference>
<evidence type="ECO:0000259" key="2">
    <source>
        <dbReference type="PROSITE" id="PS51781"/>
    </source>
</evidence>